<accession>A0A1F6P1P4</accession>
<dbReference type="PANTHER" id="PTHR12220:SF13">
    <property type="entry name" value="LARGE RIBOSOMAL SUBUNIT PROTEIN UL16M"/>
    <property type="match status" value="1"/>
</dbReference>
<comment type="caution">
    <text evidence="9">The sequence shown here is derived from an EMBL/GenBank/DDBJ whole genome shotgun (WGS) entry which is preliminary data.</text>
</comment>
<evidence type="ECO:0000256" key="7">
    <source>
        <dbReference type="RuleBase" id="RU004413"/>
    </source>
</evidence>
<protein>
    <recommendedName>
        <fullName evidence="5 6">Large ribosomal subunit protein uL16</fullName>
    </recommendedName>
</protein>
<evidence type="ECO:0000256" key="1">
    <source>
        <dbReference type="ARBA" id="ARBA00008931"/>
    </source>
</evidence>
<dbReference type="Proteomes" id="UP000178490">
    <property type="component" value="Unassembled WGS sequence"/>
</dbReference>
<evidence type="ECO:0000256" key="6">
    <source>
        <dbReference type="HAMAP-Rule" id="MF_01342"/>
    </source>
</evidence>
<name>A0A1F6P1P4_9BACT</name>
<dbReference type="InterPro" id="IPR036920">
    <property type="entry name" value="Ribosomal_uL16_sf"/>
</dbReference>
<evidence type="ECO:0000256" key="2">
    <source>
        <dbReference type="ARBA" id="ARBA00022555"/>
    </source>
</evidence>
<evidence type="ECO:0000256" key="3">
    <source>
        <dbReference type="ARBA" id="ARBA00022980"/>
    </source>
</evidence>
<evidence type="ECO:0000256" key="5">
    <source>
        <dbReference type="ARBA" id="ARBA00035198"/>
    </source>
</evidence>
<dbReference type="PROSITE" id="PS00586">
    <property type="entry name" value="RIBOSOMAL_L16_1"/>
    <property type="match status" value="1"/>
</dbReference>
<dbReference type="InterPro" id="IPR020798">
    <property type="entry name" value="Ribosomal_uL16_CS"/>
</dbReference>
<keyword evidence="4 6" id="KW-0687">Ribonucleoprotein</keyword>
<dbReference type="GO" id="GO:0003735">
    <property type="term" value="F:structural constituent of ribosome"/>
    <property type="evidence" value="ECO:0007669"/>
    <property type="project" value="InterPro"/>
</dbReference>
<dbReference type="AlphaFoldDB" id="A0A1F6P1P4"/>
<dbReference type="SUPFAM" id="SSF54686">
    <property type="entry name" value="Ribosomal protein L16p/L10e"/>
    <property type="match status" value="1"/>
</dbReference>
<dbReference type="GO" id="GO:0000049">
    <property type="term" value="F:tRNA binding"/>
    <property type="evidence" value="ECO:0007669"/>
    <property type="project" value="UniProtKB-KW"/>
</dbReference>
<keyword evidence="6 8" id="KW-0694">RNA-binding</keyword>
<dbReference type="PRINTS" id="PR00060">
    <property type="entry name" value="RIBOSOMALL16"/>
</dbReference>
<evidence type="ECO:0000313" key="10">
    <source>
        <dbReference type="Proteomes" id="UP000178490"/>
    </source>
</evidence>
<keyword evidence="6 8" id="KW-0699">rRNA-binding</keyword>
<dbReference type="GO" id="GO:0019843">
    <property type="term" value="F:rRNA binding"/>
    <property type="evidence" value="ECO:0007669"/>
    <property type="project" value="UniProtKB-UniRule"/>
</dbReference>
<keyword evidence="2 6" id="KW-0820">tRNA-binding</keyword>
<comment type="subunit">
    <text evidence="6 8">Part of the 50S ribosomal subunit.</text>
</comment>
<dbReference type="CDD" id="cd01433">
    <property type="entry name" value="Ribosomal_L16_L10e"/>
    <property type="match status" value="1"/>
</dbReference>
<dbReference type="GO" id="GO:0006412">
    <property type="term" value="P:translation"/>
    <property type="evidence" value="ECO:0007669"/>
    <property type="project" value="UniProtKB-UniRule"/>
</dbReference>
<evidence type="ECO:0000313" key="9">
    <source>
        <dbReference type="EMBL" id="OGH90010.1"/>
    </source>
</evidence>
<dbReference type="Gene3D" id="3.90.1170.10">
    <property type="entry name" value="Ribosomal protein L10e/L16"/>
    <property type="match status" value="1"/>
</dbReference>
<dbReference type="EMBL" id="MFRC01000012">
    <property type="protein sequence ID" value="OGH90010.1"/>
    <property type="molecule type" value="Genomic_DNA"/>
</dbReference>
<comment type="similarity">
    <text evidence="1 6 7">Belongs to the universal ribosomal protein uL16 family.</text>
</comment>
<evidence type="ECO:0000256" key="8">
    <source>
        <dbReference type="RuleBase" id="RU004414"/>
    </source>
</evidence>
<dbReference type="InterPro" id="IPR047873">
    <property type="entry name" value="Ribosomal_uL16"/>
</dbReference>
<dbReference type="PANTHER" id="PTHR12220">
    <property type="entry name" value="50S/60S RIBOSOMAL PROTEIN L16"/>
    <property type="match status" value="1"/>
</dbReference>
<evidence type="ECO:0000256" key="4">
    <source>
        <dbReference type="ARBA" id="ARBA00023274"/>
    </source>
</evidence>
<dbReference type="InterPro" id="IPR016180">
    <property type="entry name" value="Ribosomal_uL16_dom"/>
</dbReference>
<reference evidence="9 10" key="1">
    <citation type="journal article" date="2016" name="Nat. Commun.">
        <title>Thousands of microbial genomes shed light on interconnected biogeochemical processes in an aquifer system.</title>
        <authorList>
            <person name="Anantharaman K."/>
            <person name="Brown C.T."/>
            <person name="Hug L.A."/>
            <person name="Sharon I."/>
            <person name="Castelle C.J."/>
            <person name="Probst A.J."/>
            <person name="Thomas B.C."/>
            <person name="Singh A."/>
            <person name="Wilkins M.J."/>
            <person name="Karaoz U."/>
            <person name="Brodie E.L."/>
            <person name="Williams K.H."/>
            <person name="Hubbard S.S."/>
            <person name="Banfield J.F."/>
        </authorList>
    </citation>
    <scope>NUCLEOTIDE SEQUENCE [LARGE SCALE GENOMIC DNA]</scope>
</reference>
<proteinExistence type="inferred from homology"/>
<gene>
    <name evidence="6" type="primary">rplP</name>
    <name evidence="9" type="ORF">A2537_03270</name>
</gene>
<dbReference type="Pfam" id="PF00252">
    <property type="entry name" value="Ribosomal_L16"/>
    <property type="match status" value="1"/>
</dbReference>
<dbReference type="GO" id="GO:0022625">
    <property type="term" value="C:cytosolic large ribosomal subunit"/>
    <property type="evidence" value="ECO:0007669"/>
    <property type="project" value="TreeGrafter"/>
</dbReference>
<keyword evidence="3 6" id="KW-0689">Ribosomal protein</keyword>
<dbReference type="FunFam" id="3.90.1170.10:FF:000001">
    <property type="entry name" value="50S ribosomal protein L16"/>
    <property type="match status" value="1"/>
</dbReference>
<dbReference type="HAMAP" id="MF_01342">
    <property type="entry name" value="Ribosomal_uL16"/>
    <property type="match status" value="1"/>
</dbReference>
<sequence length="138" mass="15507">MLIPKKVKHRKWQKGRGRFRGVATRNVSIAFGLFGLKATTQGWINSRQIESARRVLTRYVRRGGKIWIRVFPDRPVTKKGNEVPMGGGKGSPDHYVAVIKPGTILFEMGGITRDQAKIAMDLAGYKLGVRTKFIEKKA</sequence>
<dbReference type="InterPro" id="IPR000114">
    <property type="entry name" value="Ribosomal_uL16_bact-type"/>
</dbReference>
<comment type="function">
    <text evidence="6 8">Binds 23S rRNA and is also seen to make contacts with the A and possibly P site tRNAs.</text>
</comment>
<organism evidence="9 10">
    <name type="scientific">Candidatus Magasanikbacteria bacterium RIFOXYD2_FULL_36_9</name>
    <dbReference type="NCBI Taxonomy" id="1798707"/>
    <lineage>
        <taxon>Bacteria</taxon>
        <taxon>Candidatus Magasanikiibacteriota</taxon>
    </lineage>
</organism>
<dbReference type="NCBIfam" id="TIGR01164">
    <property type="entry name" value="rplP_bact"/>
    <property type="match status" value="1"/>
</dbReference>